<keyword evidence="3" id="KW-0067">ATP-binding</keyword>
<dbReference type="PANTHER" id="PTHR23407:SF1">
    <property type="entry name" value="5-FORMYLTETRAHYDROFOLATE CYCLO-LIGASE"/>
    <property type="match status" value="1"/>
</dbReference>
<dbReference type="GO" id="GO:0009396">
    <property type="term" value="P:folic acid-containing compound biosynthetic process"/>
    <property type="evidence" value="ECO:0007669"/>
    <property type="project" value="TreeGrafter"/>
</dbReference>
<evidence type="ECO:0000256" key="3">
    <source>
        <dbReference type="ARBA" id="ARBA00022840"/>
    </source>
</evidence>
<feature type="non-terminal residue" evidence="4">
    <location>
        <position position="1"/>
    </location>
</feature>
<accession>X0UGC6</accession>
<dbReference type="GO" id="GO:0005524">
    <property type="term" value="F:ATP binding"/>
    <property type="evidence" value="ECO:0007669"/>
    <property type="project" value="UniProtKB-KW"/>
</dbReference>
<dbReference type="InterPro" id="IPR037171">
    <property type="entry name" value="NagB/RpiA_transferase-like"/>
</dbReference>
<organism evidence="4">
    <name type="scientific">marine sediment metagenome</name>
    <dbReference type="NCBI Taxonomy" id="412755"/>
    <lineage>
        <taxon>unclassified sequences</taxon>
        <taxon>metagenomes</taxon>
        <taxon>ecological metagenomes</taxon>
    </lineage>
</organism>
<sequence length="108" mass="11856">GPDGRRRIIASLLEDSEKELESGPYGILQPQSRYIREMPAEKIDLAVVPGLAFDKSGRRLGRGGGYYDKFLASLPLATPRIGLAFDFQLVKDIPVLSHDVCVTRVISA</sequence>
<dbReference type="PANTHER" id="PTHR23407">
    <property type="entry name" value="ATPASE INHIBITOR/5-FORMYLTETRAHYDROFOLATE CYCLO-LIGASE"/>
    <property type="match status" value="1"/>
</dbReference>
<dbReference type="SUPFAM" id="SSF100950">
    <property type="entry name" value="NagB/RpiA/CoA transferase-like"/>
    <property type="match status" value="1"/>
</dbReference>
<dbReference type="GO" id="GO:0030272">
    <property type="term" value="F:5-formyltetrahydrofolate cyclo-ligase activity"/>
    <property type="evidence" value="ECO:0007669"/>
    <property type="project" value="TreeGrafter"/>
</dbReference>
<dbReference type="NCBIfam" id="TIGR02727">
    <property type="entry name" value="MTHFS_bact"/>
    <property type="match status" value="1"/>
</dbReference>
<dbReference type="Gene3D" id="3.40.50.10420">
    <property type="entry name" value="NagB/RpiA/CoA transferase-like"/>
    <property type="match status" value="1"/>
</dbReference>
<proteinExistence type="inferred from homology"/>
<dbReference type="Pfam" id="PF01812">
    <property type="entry name" value="5-FTHF_cyc-lig"/>
    <property type="match status" value="1"/>
</dbReference>
<protein>
    <recommendedName>
        <fullName evidence="5">5-formyltetrahydrofolate cyclo-ligase</fullName>
    </recommendedName>
</protein>
<evidence type="ECO:0008006" key="5">
    <source>
        <dbReference type="Google" id="ProtNLM"/>
    </source>
</evidence>
<dbReference type="GO" id="GO:0035999">
    <property type="term" value="P:tetrahydrofolate interconversion"/>
    <property type="evidence" value="ECO:0007669"/>
    <property type="project" value="TreeGrafter"/>
</dbReference>
<evidence type="ECO:0000313" key="4">
    <source>
        <dbReference type="EMBL" id="GAG04630.1"/>
    </source>
</evidence>
<evidence type="ECO:0000256" key="2">
    <source>
        <dbReference type="ARBA" id="ARBA00022741"/>
    </source>
</evidence>
<dbReference type="AlphaFoldDB" id="X0UGC6"/>
<comment type="similarity">
    <text evidence="1">Belongs to the 5-formyltetrahydrofolate cyclo-ligase family.</text>
</comment>
<reference evidence="4" key="1">
    <citation type="journal article" date="2014" name="Front. Microbiol.">
        <title>High frequency of phylogenetically diverse reductive dehalogenase-homologous genes in deep subseafloor sedimentary metagenomes.</title>
        <authorList>
            <person name="Kawai M."/>
            <person name="Futagami T."/>
            <person name="Toyoda A."/>
            <person name="Takaki Y."/>
            <person name="Nishi S."/>
            <person name="Hori S."/>
            <person name="Arai W."/>
            <person name="Tsubouchi T."/>
            <person name="Morono Y."/>
            <person name="Uchiyama I."/>
            <person name="Ito T."/>
            <person name="Fujiyama A."/>
            <person name="Inagaki F."/>
            <person name="Takami H."/>
        </authorList>
    </citation>
    <scope>NUCLEOTIDE SEQUENCE</scope>
    <source>
        <strain evidence="4">Expedition CK06-06</strain>
    </source>
</reference>
<gene>
    <name evidence="4" type="ORF">S01H1_40261</name>
</gene>
<keyword evidence="2" id="KW-0547">Nucleotide-binding</keyword>
<comment type="caution">
    <text evidence="4">The sequence shown here is derived from an EMBL/GenBank/DDBJ whole genome shotgun (WGS) entry which is preliminary data.</text>
</comment>
<dbReference type="EMBL" id="BARS01025481">
    <property type="protein sequence ID" value="GAG04630.1"/>
    <property type="molecule type" value="Genomic_DNA"/>
</dbReference>
<dbReference type="InterPro" id="IPR024185">
    <property type="entry name" value="FTHF_cligase-like_sf"/>
</dbReference>
<evidence type="ECO:0000256" key="1">
    <source>
        <dbReference type="ARBA" id="ARBA00010638"/>
    </source>
</evidence>
<name>X0UGC6_9ZZZZ</name>
<dbReference type="InterPro" id="IPR002698">
    <property type="entry name" value="FTHF_cligase"/>
</dbReference>